<dbReference type="InterPro" id="IPR032720">
    <property type="entry name" value="Cys_rich_CWC"/>
</dbReference>
<dbReference type="Pfam" id="PF14375">
    <property type="entry name" value="Cys_rich_CWC"/>
    <property type="match status" value="1"/>
</dbReference>
<reference evidence="1 2" key="1">
    <citation type="submission" date="2019-03" db="EMBL/GenBank/DDBJ databases">
        <title>Genomic Encyclopedia of Type Strains, Phase IV (KMG-IV): sequencing the most valuable type-strain genomes for metagenomic binning, comparative biology and taxonomic classification.</title>
        <authorList>
            <person name="Goeker M."/>
        </authorList>
    </citation>
    <scope>NUCLEOTIDE SEQUENCE [LARGE SCALE GENOMIC DNA]</scope>
    <source>
        <strain evidence="1 2">DSM 16326</strain>
    </source>
</reference>
<protein>
    <submittedName>
        <fullName evidence="1">Cysteine-rich CWC protein</fullName>
    </submittedName>
</protein>
<dbReference type="EMBL" id="SOQX01000007">
    <property type="protein sequence ID" value="TDX99652.1"/>
    <property type="molecule type" value="Genomic_DNA"/>
</dbReference>
<dbReference type="AlphaFoldDB" id="A0A4R8IR93"/>
<gene>
    <name evidence="1" type="ORF">EDC23_2438</name>
</gene>
<dbReference type="OrthoDB" id="9800168at2"/>
<organism evidence="1 2">
    <name type="scientific">Thiohalophilus thiocyanatoxydans</name>
    <dbReference type="NCBI Taxonomy" id="381308"/>
    <lineage>
        <taxon>Bacteria</taxon>
        <taxon>Pseudomonadati</taxon>
        <taxon>Pseudomonadota</taxon>
        <taxon>Gammaproteobacteria</taxon>
        <taxon>Thiohalomonadales</taxon>
        <taxon>Thiohalophilaceae</taxon>
        <taxon>Thiohalophilus</taxon>
    </lineage>
</organism>
<dbReference type="RefSeq" id="WP_134084902.1">
    <property type="nucleotide sequence ID" value="NZ_SOQX01000007.1"/>
</dbReference>
<proteinExistence type="predicted"/>
<keyword evidence="2" id="KW-1185">Reference proteome</keyword>
<dbReference type="Proteomes" id="UP000294914">
    <property type="component" value="Unassembled WGS sequence"/>
</dbReference>
<accession>A0A4R8IR93</accession>
<name>A0A4R8IR93_9GAMM</name>
<evidence type="ECO:0000313" key="1">
    <source>
        <dbReference type="EMBL" id="TDX99652.1"/>
    </source>
</evidence>
<sequence>MPKHESKQCARCNTLFECKSGSIMLCQCQTVVLSTEQLEYISEQYEDCLCSRCLLEVRGEYNRLQHTRKIRALSKS</sequence>
<evidence type="ECO:0000313" key="2">
    <source>
        <dbReference type="Proteomes" id="UP000294914"/>
    </source>
</evidence>
<comment type="caution">
    <text evidence="1">The sequence shown here is derived from an EMBL/GenBank/DDBJ whole genome shotgun (WGS) entry which is preliminary data.</text>
</comment>